<dbReference type="PATRIC" id="fig|795797.18.peg.3132"/>
<dbReference type="PANTHER" id="PTHR34236:SF1">
    <property type="entry name" value="DIMETHYL SULFOXIDE REDUCTASE TRANSCRIPTIONAL ACTIVATOR"/>
    <property type="match status" value="1"/>
</dbReference>
<dbReference type="Proteomes" id="UP000011645">
    <property type="component" value="Unassembled WGS sequence"/>
</dbReference>
<gene>
    <name evidence="5" type="ordered locus">HacjB3_15801</name>
    <name evidence="6" type="ORF">C497_01455</name>
</gene>
<evidence type="ECO:0000313" key="6">
    <source>
        <dbReference type="EMBL" id="ELY41385.1"/>
    </source>
</evidence>
<dbReference type="Proteomes" id="UP000000390">
    <property type="component" value="Plasmid 1"/>
</dbReference>
<dbReference type="HOGENOM" id="CLU_096714_0_0_2"/>
<dbReference type="RefSeq" id="WP_008413946.1">
    <property type="nucleotide sequence ID" value="NC_014298.1"/>
</dbReference>
<evidence type="ECO:0000256" key="1">
    <source>
        <dbReference type="ARBA" id="ARBA00023015"/>
    </source>
</evidence>
<dbReference type="OrthoDB" id="198846at2157"/>
<evidence type="ECO:0000313" key="8">
    <source>
        <dbReference type="Proteomes" id="UP000011645"/>
    </source>
</evidence>
<evidence type="ECO:0000259" key="3">
    <source>
        <dbReference type="Pfam" id="PF04967"/>
    </source>
</evidence>
<name>D8JB67_HALJB</name>
<organism evidence="5 7">
    <name type="scientific">Halalkalicoccus jeotgali (strain DSM 18796 / CECT 7217 / JCM 14584 / KCTC 4019 / B3)</name>
    <dbReference type="NCBI Taxonomy" id="795797"/>
    <lineage>
        <taxon>Archaea</taxon>
        <taxon>Methanobacteriati</taxon>
        <taxon>Methanobacteriota</taxon>
        <taxon>Stenosarchaea group</taxon>
        <taxon>Halobacteria</taxon>
        <taxon>Halobacteriales</taxon>
        <taxon>Halococcaceae</taxon>
        <taxon>Halalkalicoccus</taxon>
    </lineage>
</organism>
<reference evidence="5 7" key="1">
    <citation type="journal article" date="2010" name="J. Bacteriol.">
        <title>Complete genome sequence of Halalkalicoccus jeotgali B3(T), an extremely halophilic archaeon.</title>
        <authorList>
            <person name="Roh S.W."/>
            <person name="Nam Y.D."/>
            <person name="Nam S.H."/>
            <person name="Choi S.H."/>
            <person name="Park H.S."/>
            <person name="Bae J.W."/>
        </authorList>
    </citation>
    <scope>NUCLEOTIDE SEQUENCE [LARGE SCALE GENOMIC DNA]</scope>
    <source>
        <strain evidence="5">B3</strain>
        <strain evidence="7">DSM 18796 / CECT 7217 / JCM 14584 / KCTC 4019 / B3</strain>
        <plasmid evidence="7">1</plasmid>
    </source>
</reference>
<dbReference type="EMBL" id="CP002063">
    <property type="protein sequence ID" value="ADJ16520.1"/>
    <property type="molecule type" value="Genomic_DNA"/>
</dbReference>
<dbReference type="Pfam" id="PF04967">
    <property type="entry name" value="HTH_10"/>
    <property type="match status" value="1"/>
</dbReference>
<dbReference type="Pfam" id="PF24281">
    <property type="entry name" value="HVO_2928_N"/>
    <property type="match status" value="1"/>
</dbReference>
<keyword evidence="5" id="KW-0614">Plasmid</keyword>
<accession>D8JB67</accession>
<dbReference type="KEGG" id="hje:HacjB3_15801"/>
<keyword evidence="2" id="KW-0804">Transcription</keyword>
<sequence length="268" mass="30363">MREYVFLLEYDRGVHPVRDFFIEHPEIVATTLSMSIASDGGWRVEHATGPEKALDALETVYFDDHCNDCTYPTPACDTVLDYQLLEREPTARTIYRHVTDMSYCSSLGYLAYETFGDGLVFDATQRGPYYEWRVLIPTDRDVDAFRRTLQEDLPDGVSLALRRVGTPECWVGTRQPQYGTDLPYEQRQALEAAMRMGYYEHPRDATLEDLATDLDLPVTTLRYRLRRAEAWAATIALGEVGAHFGAITADKGERSESVSAPVVPTDED</sequence>
<feature type="domain" description="HVO-2928 N-terminal" evidence="4">
    <location>
        <begin position="3"/>
        <end position="170"/>
    </location>
</feature>
<dbReference type="EMBL" id="AOHV01000005">
    <property type="protein sequence ID" value="ELY41385.1"/>
    <property type="molecule type" value="Genomic_DNA"/>
</dbReference>
<dbReference type="GeneID" id="9420965"/>
<evidence type="ECO:0000256" key="2">
    <source>
        <dbReference type="ARBA" id="ARBA00023163"/>
    </source>
</evidence>
<proteinExistence type="predicted"/>
<evidence type="ECO:0000313" key="7">
    <source>
        <dbReference type="Proteomes" id="UP000000390"/>
    </source>
</evidence>
<reference evidence="6 8" key="2">
    <citation type="journal article" date="2014" name="PLoS Genet.">
        <title>Phylogenetically driven sequencing of extremely halophilic archaea reveals strategies for static and dynamic osmo-response.</title>
        <authorList>
            <person name="Becker E.A."/>
            <person name="Seitzer P.M."/>
            <person name="Tritt A."/>
            <person name="Larsen D."/>
            <person name="Krusor M."/>
            <person name="Yao A.I."/>
            <person name="Wu D."/>
            <person name="Madern D."/>
            <person name="Eisen J.A."/>
            <person name="Darling A.E."/>
            <person name="Facciotti M.T."/>
        </authorList>
    </citation>
    <scope>NUCLEOTIDE SEQUENCE [LARGE SCALE GENOMIC DNA]</scope>
    <source>
        <strain evidence="6">B3</strain>
        <strain evidence="8">DSM 18796 / CECT 7217 / JCM 14584 / KCTC 4019 / B3</strain>
    </source>
</reference>
<dbReference type="eggNOG" id="arCOG02274">
    <property type="taxonomic scope" value="Archaea"/>
</dbReference>
<dbReference type="PANTHER" id="PTHR34236">
    <property type="entry name" value="DIMETHYL SULFOXIDE REDUCTASE TRANSCRIPTIONAL ACTIVATOR"/>
    <property type="match status" value="1"/>
</dbReference>
<evidence type="ECO:0000313" key="5">
    <source>
        <dbReference type="EMBL" id="ADJ16520.1"/>
    </source>
</evidence>
<dbReference type="AlphaFoldDB" id="D8JB67"/>
<evidence type="ECO:0000259" key="4">
    <source>
        <dbReference type="Pfam" id="PF24281"/>
    </source>
</evidence>
<keyword evidence="1" id="KW-0805">Transcription regulation</keyword>
<keyword evidence="8" id="KW-1185">Reference proteome</keyword>
<geneLocation type="plasmid" evidence="5 7">
    <name>1</name>
</geneLocation>
<feature type="domain" description="HTH bat-type" evidence="3">
    <location>
        <begin position="185"/>
        <end position="229"/>
    </location>
</feature>
<dbReference type="InterPro" id="IPR056529">
    <property type="entry name" value="HVO_2928_N"/>
</dbReference>
<dbReference type="InterPro" id="IPR007050">
    <property type="entry name" value="HTH_bacterioopsin"/>
</dbReference>
<protein>
    <submittedName>
        <fullName evidence="5">Transcription regulator</fullName>
    </submittedName>
    <submittedName>
        <fullName evidence="6">Transcriptional regulator</fullName>
    </submittedName>
</protein>